<dbReference type="SUPFAM" id="SSF55729">
    <property type="entry name" value="Acyl-CoA N-acyltransferases (Nat)"/>
    <property type="match status" value="1"/>
</dbReference>
<reference evidence="3" key="1">
    <citation type="journal article" date="2019" name="Int. J. Syst. Evol. Microbiol.">
        <title>The Global Catalogue of Microorganisms (GCM) 10K type strain sequencing project: providing services to taxonomists for standard genome sequencing and annotation.</title>
        <authorList>
            <consortium name="The Broad Institute Genomics Platform"/>
            <consortium name="The Broad Institute Genome Sequencing Center for Infectious Disease"/>
            <person name="Wu L."/>
            <person name="Ma J."/>
        </authorList>
    </citation>
    <scope>NUCLEOTIDE SEQUENCE [LARGE SCALE GENOMIC DNA]</scope>
    <source>
        <strain evidence="3">CGMCC 1.9106</strain>
    </source>
</reference>
<sequence length="186" mass="20880">MNTPITGLVVDKHYAADMVELRDELLSVYREAYADKIQQAFFTEDRFWERVEAYARRDGFELVTARVGGSLAGYALGYTLPAGSAWWHGLLNEVDPGLVVEDGSRTFALNYIMVRPSMRRRGIAEALHAALMRGRPESRATLLVLPDNISAISGYRKWGWHQVGELKPFADAPIYHSLLLNLTQPG</sequence>
<dbReference type="Proteomes" id="UP001596392">
    <property type="component" value="Unassembled WGS sequence"/>
</dbReference>
<dbReference type="InterPro" id="IPR016181">
    <property type="entry name" value="Acyl_CoA_acyltransferase"/>
</dbReference>
<gene>
    <name evidence="2" type="ORF">ACFQO7_17540</name>
</gene>
<keyword evidence="2" id="KW-0808">Transferase</keyword>
<dbReference type="EMBL" id="JBHTAC010000016">
    <property type="protein sequence ID" value="MFC7244280.1"/>
    <property type="molecule type" value="Genomic_DNA"/>
</dbReference>
<comment type="caution">
    <text evidence="2">The sequence shown here is derived from an EMBL/GenBank/DDBJ whole genome shotgun (WGS) entry which is preliminary data.</text>
</comment>
<evidence type="ECO:0000259" key="1">
    <source>
        <dbReference type="PROSITE" id="PS51186"/>
    </source>
</evidence>
<dbReference type="PROSITE" id="PS51186">
    <property type="entry name" value="GNAT"/>
    <property type="match status" value="1"/>
</dbReference>
<keyword evidence="2" id="KW-0012">Acyltransferase</keyword>
<dbReference type="RefSeq" id="WP_376807336.1">
    <property type="nucleotide sequence ID" value="NZ_JBHTAC010000016.1"/>
</dbReference>
<dbReference type="InterPro" id="IPR000182">
    <property type="entry name" value="GNAT_dom"/>
</dbReference>
<accession>A0ABW2GWJ7</accession>
<evidence type="ECO:0000313" key="2">
    <source>
        <dbReference type="EMBL" id="MFC7244280.1"/>
    </source>
</evidence>
<proteinExistence type="predicted"/>
<dbReference type="GO" id="GO:0016746">
    <property type="term" value="F:acyltransferase activity"/>
    <property type="evidence" value="ECO:0007669"/>
    <property type="project" value="UniProtKB-KW"/>
</dbReference>
<organism evidence="2 3">
    <name type="scientific">Catellatospora aurea</name>
    <dbReference type="NCBI Taxonomy" id="1337874"/>
    <lineage>
        <taxon>Bacteria</taxon>
        <taxon>Bacillati</taxon>
        <taxon>Actinomycetota</taxon>
        <taxon>Actinomycetes</taxon>
        <taxon>Micromonosporales</taxon>
        <taxon>Micromonosporaceae</taxon>
        <taxon>Catellatospora</taxon>
    </lineage>
</organism>
<evidence type="ECO:0000313" key="3">
    <source>
        <dbReference type="Proteomes" id="UP001596392"/>
    </source>
</evidence>
<dbReference type="EC" id="2.3.1.-" evidence="2"/>
<name>A0ABW2GWJ7_9ACTN</name>
<dbReference type="Pfam" id="PF00583">
    <property type="entry name" value="Acetyltransf_1"/>
    <property type="match status" value="1"/>
</dbReference>
<dbReference type="Gene3D" id="3.40.630.30">
    <property type="match status" value="1"/>
</dbReference>
<feature type="domain" description="N-acetyltransferase" evidence="1">
    <location>
        <begin position="12"/>
        <end position="181"/>
    </location>
</feature>
<protein>
    <submittedName>
        <fullName evidence="2">GNAT family N-acetyltransferase</fullName>
        <ecNumber evidence="2">2.3.1.-</ecNumber>
    </submittedName>
</protein>
<keyword evidence="3" id="KW-1185">Reference proteome</keyword>